<gene>
    <name evidence="4" type="ORF">GZ085_01145</name>
</gene>
<dbReference type="PANTHER" id="PTHR47505">
    <property type="entry name" value="DNA UTILIZATION PROTEIN YHGH"/>
    <property type="match status" value="1"/>
</dbReference>
<evidence type="ECO:0000259" key="3">
    <source>
        <dbReference type="Pfam" id="PF18912"/>
    </source>
</evidence>
<comment type="caution">
    <text evidence="4">The sequence shown here is derived from an EMBL/GenBank/DDBJ whole genome shotgun (WGS) entry which is preliminary data.</text>
</comment>
<accession>A0A7C9JV92</accession>
<evidence type="ECO:0000256" key="1">
    <source>
        <dbReference type="ARBA" id="ARBA00008007"/>
    </source>
</evidence>
<comment type="similarity">
    <text evidence="1">Belongs to the ComF/GntX family.</text>
</comment>
<organism evidence="4 5">
    <name type="scientific">Sulfuriferula multivorans</name>
    <dbReference type="NCBI Taxonomy" id="1559896"/>
    <lineage>
        <taxon>Bacteria</taxon>
        <taxon>Pseudomonadati</taxon>
        <taxon>Pseudomonadota</taxon>
        <taxon>Betaproteobacteria</taxon>
        <taxon>Nitrosomonadales</taxon>
        <taxon>Sulfuricellaceae</taxon>
        <taxon>Sulfuriferula</taxon>
    </lineage>
</organism>
<dbReference type="EMBL" id="JAAFGW010000008">
    <property type="protein sequence ID" value="NDP46997.1"/>
    <property type="molecule type" value="Genomic_DNA"/>
</dbReference>
<dbReference type="InterPro" id="IPR051910">
    <property type="entry name" value="ComF/GntX_DNA_util-trans"/>
</dbReference>
<feature type="domain" description="Double zinc ribbon" evidence="3">
    <location>
        <begin position="8"/>
        <end position="60"/>
    </location>
</feature>
<evidence type="ECO:0000313" key="4">
    <source>
        <dbReference type="EMBL" id="NDP46997.1"/>
    </source>
</evidence>
<reference evidence="4 5" key="1">
    <citation type="submission" date="2019-09" db="EMBL/GenBank/DDBJ databases">
        <title>H2 Metabolism Revealed by Metagenomic Analysis in Subglacial Sediment of East Antarctica.</title>
        <authorList>
            <person name="Yang Z."/>
            <person name="Zhang Y."/>
            <person name="Lv Y."/>
            <person name="Yan W."/>
            <person name="Xiao X."/>
            <person name="Sun B."/>
            <person name="Ma H."/>
        </authorList>
    </citation>
    <scope>NUCLEOTIDE SEQUENCE [LARGE SCALE GENOMIC DNA]</scope>
    <source>
        <strain evidence="4">Bin2_2</strain>
    </source>
</reference>
<protein>
    <submittedName>
        <fullName evidence="4">ComF family protein</fullName>
    </submittedName>
</protein>
<dbReference type="AlphaFoldDB" id="A0A7C9JV92"/>
<name>A0A7C9JV92_9PROT</name>
<dbReference type="SUPFAM" id="SSF53271">
    <property type="entry name" value="PRTase-like"/>
    <property type="match status" value="1"/>
</dbReference>
<evidence type="ECO:0000313" key="5">
    <source>
        <dbReference type="Proteomes" id="UP000483432"/>
    </source>
</evidence>
<feature type="domain" description="Phosphoribosyltransferase" evidence="2">
    <location>
        <begin position="127"/>
        <end position="224"/>
    </location>
</feature>
<dbReference type="Gene3D" id="3.40.50.2020">
    <property type="match status" value="1"/>
</dbReference>
<evidence type="ECO:0000259" key="2">
    <source>
        <dbReference type="Pfam" id="PF00156"/>
    </source>
</evidence>
<dbReference type="CDD" id="cd06223">
    <property type="entry name" value="PRTases_typeI"/>
    <property type="match status" value="1"/>
</dbReference>
<dbReference type="InterPro" id="IPR029057">
    <property type="entry name" value="PRTase-like"/>
</dbReference>
<dbReference type="Pfam" id="PF00156">
    <property type="entry name" value="Pribosyltran"/>
    <property type="match status" value="1"/>
</dbReference>
<dbReference type="InterPro" id="IPR044005">
    <property type="entry name" value="DZR_2"/>
</dbReference>
<dbReference type="PANTHER" id="PTHR47505:SF1">
    <property type="entry name" value="DNA UTILIZATION PROTEIN YHGH"/>
    <property type="match status" value="1"/>
</dbReference>
<sequence>MNIRSIFNQLTPRSCLLCGAAAASQALCPSCLDDLPWHTQAHCPQCATPTPEGQVCGACLKRQPAFDRTIAALAYTFPLDRLIPRLKYHGRLAVAPALGGCLAGAVASSSRPDRLIAMPLHATRIRERGFNHATEVAREVGKQLGITLDTSSCQRIRDTPPQQGLKHDARRRNVRGAFTCSGNIEGQHIALIDDVMTTGTSLDELAATLKRAGAREVTCWVVARTLPPGEVA</sequence>
<dbReference type="Pfam" id="PF18912">
    <property type="entry name" value="DZR_2"/>
    <property type="match status" value="1"/>
</dbReference>
<dbReference type="InterPro" id="IPR000836">
    <property type="entry name" value="PRTase_dom"/>
</dbReference>
<dbReference type="Proteomes" id="UP000483432">
    <property type="component" value="Unassembled WGS sequence"/>
</dbReference>
<proteinExistence type="inferred from homology"/>